<dbReference type="PROSITE" id="PS51257">
    <property type="entry name" value="PROKAR_LIPOPROTEIN"/>
    <property type="match status" value="1"/>
</dbReference>
<dbReference type="Proteomes" id="UP000014974">
    <property type="component" value="Unassembled WGS sequence"/>
</dbReference>
<dbReference type="eggNOG" id="COG0463">
    <property type="taxonomic scope" value="Bacteria"/>
</dbReference>
<sequence length="58" mass="6550">MFRYFTGAIVVQGYASMIVSLWILFGCLLTTIGIVGLYVGKTFEGVKKRPRYIVDQKT</sequence>
<reference evidence="2 3" key="1">
    <citation type="journal article" date="2013" name="Genome Announc.">
        <title>Draft Genome Sequence of Cyclobacterium qasimii Strain M12-11BT, Isolated from Arctic Marine Sediment.</title>
        <authorList>
            <person name="Shivaji S."/>
            <person name="Ara S."/>
            <person name="Singh A."/>
            <person name="Kumar Pinnaka A."/>
        </authorList>
    </citation>
    <scope>NUCLEOTIDE SEQUENCE [LARGE SCALE GENOMIC DNA]</scope>
    <source>
        <strain evidence="2 3">M12-11B</strain>
    </source>
</reference>
<dbReference type="STRING" id="641524.ADICYQ_3342"/>
<evidence type="ECO:0000313" key="2">
    <source>
        <dbReference type="EMBL" id="EPR67702.1"/>
    </source>
</evidence>
<feature type="transmembrane region" description="Helical" evidence="1">
    <location>
        <begin position="14"/>
        <end position="39"/>
    </location>
</feature>
<keyword evidence="2" id="KW-0808">Transferase</keyword>
<keyword evidence="1" id="KW-0812">Transmembrane</keyword>
<dbReference type="AlphaFoldDB" id="S7VDV8"/>
<name>S7VDV8_9BACT</name>
<protein>
    <submittedName>
        <fullName evidence="2">B-glycosyltransferase, glycosyltransferase family 2 protein</fullName>
    </submittedName>
</protein>
<dbReference type="EMBL" id="ATNM01000116">
    <property type="protein sequence ID" value="EPR67702.1"/>
    <property type="molecule type" value="Genomic_DNA"/>
</dbReference>
<comment type="caution">
    <text evidence="2">The sequence shown here is derived from an EMBL/GenBank/DDBJ whole genome shotgun (WGS) entry which is preliminary data.</text>
</comment>
<dbReference type="GO" id="GO:0016740">
    <property type="term" value="F:transferase activity"/>
    <property type="evidence" value="ECO:0007669"/>
    <property type="project" value="UniProtKB-KW"/>
</dbReference>
<proteinExistence type="predicted"/>
<evidence type="ECO:0000256" key="1">
    <source>
        <dbReference type="SAM" id="Phobius"/>
    </source>
</evidence>
<keyword evidence="1" id="KW-0472">Membrane</keyword>
<accession>S7VDV8</accession>
<keyword evidence="1" id="KW-1133">Transmembrane helix</keyword>
<organism evidence="2 3">
    <name type="scientific">Cyclobacterium qasimii M12-11B</name>
    <dbReference type="NCBI Taxonomy" id="641524"/>
    <lineage>
        <taxon>Bacteria</taxon>
        <taxon>Pseudomonadati</taxon>
        <taxon>Bacteroidota</taxon>
        <taxon>Cytophagia</taxon>
        <taxon>Cytophagales</taxon>
        <taxon>Cyclobacteriaceae</taxon>
        <taxon>Cyclobacterium</taxon>
    </lineage>
</organism>
<gene>
    <name evidence="2" type="ORF">ADICYQ_3342</name>
</gene>
<evidence type="ECO:0000313" key="3">
    <source>
        <dbReference type="Proteomes" id="UP000014974"/>
    </source>
</evidence>